<dbReference type="eggNOG" id="ENOG502SCZ5">
    <property type="taxonomic scope" value="Eukaryota"/>
</dbReference>
<dbReference type="EnsemblPlants" id="KQJ97231">
    <property type="protein sequence ID" value="KQJ97231"/>
    <property type="gene ID" value="BRADI_3g29570v3"/>
</dbReference>
<evidence type="ECO:0000256" key="1">
    <source>
        <dbReference type="ARBA" id="ARBA00004613"/>
    </source>
</evidence>
<comment type="subcellular location">
    <subcellularLocation>
        <location evidence="1">Secreted</location>
    </subcellularLocation>
</comment>
<reference evidence="7" key="3">
    <citation type="submission" date="2018-08" db="UniProtKB">
        <authorList>
            <consortium name="EnsemblPlants"/>
        </authorList>
    </citation>
    <scope>IDENTIFICATION</scope>
    <source>
        <strain evidence="7">cv. Bd21</strain>
    </source>
</reference>
<organism evidence="6">
    <name type="scientific">Brachypodium distachyon</name>
    <name type="common">Purple false brome</name>
    <name type="synonym">Trachynia distachya</name>
    <dbReference type="NCBI Taxonomy" id="15368"/>
    <lineage>
        <taxon>Eukaryota</taxon>
        <taxon>Viridiplantae</taxon>
        <taxon>Streptophyta</taxon>
        <taxon>Embryophyta</taxon>
        <taxon>Tracheophyta</taxon>
        <taxon>Spermatophyta</taxon>
        <taxon>Magnoliopsida</taxon>
        <taxon>Liliopsida</taxon>
        <taxon>Poales</taxon>
        <taxon>Poaceae</taxon>
        <taxon>BOP clade</taxon>
        <taxon>Pooideae</taxon>
        <taxon>Stipodae</taxon>
        <taxon>Brachypodieae</taxon>
        <taxon>Brachypodium</taxon>
    </lineage>
</organism>
<sequence>MANGKLAALAVLVILLHASAHCAAVVRASRKVDGGGDGGTPAVMTENGFERGGSGGGPAECDGKFHSDKDLLVALSTVWYAGGRRCFHKIRITSAQTGRSVEATVIDECDSRGGRCKNNIVDTSPAVWQALGLDINIGEVPVTWSDV</sequence>
<dbReference type="Proteomes" id="UP000008810">
    <property type="component" value="Chromosome 3"/>
</dbReference>
<dbReference type="GeneID" id="100844586"/>
<evidence type="ECO:0000313" key="6">
    <source>
        <dbReference type="EMBL" id="KQJ97231.1"/>
    </source>
</evidence>
<evidence type="ECO:0000256" key="4">
    <source>
        <dbReference type="ARBA" id="ARBA00022729"/>
    </source>
</evidence>
<keyword evidence="3" id="KW-0964">Secreted</keyword>
<evidence type="ECO:0000313" key="7">
    <source>
        <dbReference type="EnsemblPlants" id="KQJ97231"/>
    </source>
</evidence>
<accession>I1I4Y7</accession>
<dbReference type="Gramene" id="KQJ97231">
    <property type="protein sequence ID" value="KQJ97231"/>
    <property type="gene ID" value="BRADI_3g29570v3"/>
</dbReference>
<dbReference type="Gene3D" id="2.40.40.10">
    <property type="entry name" value="RlpA-like domain"/>
    <property type="match status" value="1"/>
</dbReference>
<reference evidence="6" key="2">
    <citation type="submission" date="2017-06" db="EMBL/GenBank/DDBJ databases">
        <title>WGS assembly of Brachypodium distachyon.</title>
        <authorList>
            <consortium name="The International Brachypodium Initiative"/>
            <person name="Lucas S."/>
            <person name="Harmon-Smith M."/>
            <person name="Lail K."/>
            <person name="Tice H."/>
            <person name="Grimwood J."/>
            <person name="Bruce D."/>
            <person name="Barry K."/>
            <person name="Shu S."/>
            <person name="Lindquist E."/>
            <person name="Wang M."/>
            <person name="Pitluck S."/>
            <person name="Vogel J.P."/>
            <person name="Garvin D.F."/>
            <person name="Mockler T.C."/>
            <person name="Schmutz J."/>
            <person name="Rokhsar D."/>
            <person name="Bevan M.W."/>
        </authorList>
    </citation>
    <scope>NUCLEOTIDE SEQUENCE</scope>
    <source>
        <strain evidence="6">Bd21</strain>
    </source>
</reference>
<dbReference type="InterPro" id="IPR039271">
    <property type="entry name" value="Kiwellin-like"/>
</dbReference>
<dbReference type="OrthoDB" id="406505at2759"/>
<reference evidence="6 7" key="1">
    <citation type="journal article" date="2010" name="Nature">
        <title>Genome sequencing and analysis of the model grass Brachypodium distachyon.</title>
        <authorList>
            <consortium name="International Brachypodium Initiative"/>
        </authorList>
    </citation>
    <scope>NUCLEOTIDE SEQUENCE [LARGE SCALE GENOMIC DNA]</scope>
    <source>
        <strain evidence="6">Bd21</strain>
        <strain evidence="7">cv. Bd21</strain>
    </source>
</reference>
<dbReference type="OMA" id="HEPEDPC"/>
<dbReference type="HOGENOM" id="CLU_047639_4_4_1"/>
<protein>
    <submittedName>
        <fullName evidence="6 7">Uncharacterized protein</fullName>
    </submittedName>
</protein>
<evidence type="ECO:0000256" key="2">
    <source>
        <dbReference type="ARBA" id="ARBA00005592"/>
    </source>
</evidence>
<dbReference type="Pfam" id="PF24300">
    <property type="entry name" value="KWL1"/>
    <property type="match status" value="1"/>
</dbReference>
<feature type="chain" id="PRO_5014095038" evidence="5">
    <location>
        <begin position="23"/>
        <end position="147"/>
    </location>
</feature>
<comment type="similarity">
    <text evidence="2">Belongs to the kiwellin family.</text>
</comment>
<gene>
    <name evidence="7" type="primary">LOC100844586</name>
    <name evidence="6" type="ORF">BRADI_3g29570v3</name>
</gene>
<evidence type="ECO:0000313" key="8">
    <source>
        <dbReference type="Proteomes" id="UP000008810"/>
    </source>
</evidence>
<dbReference type="CDD" id="cd22270">
    <property type="entry name" value="DPBB_kiwellin-like"/>
    <property type="match status" value="1"/>
</dbReference>
<dbReference type="PANTHER" id="PTHR33191">
    <property type="entry name" value="RIPENING-RELATED PROTEIN 2-RELATED"/>
    <property type="match status" value="1"/>
</dbReference>
<feature type="signal peptide" evidence="5">
    <location>
        <begin position="1"/>
        <end position="22"/>
    </location>
</feature>
<dbReference type="PANTHER" id="PTHR33191:SF80">
    <property type="entry name" value="RIPENING-RELATED PROTEIN 6-RELATED"/>
    <property type="match status" value="1"/>
</dbReference>
<dbReference type="SUPFAM" id="SSF50685">
    <property type="entry name" value="Barwin-like endoglucanases"/>
    <property type="match status" value="1"/>
</dbReference>
<proteinExistence type="inferred from homology"/>
<dbReference type="EMBL" id="CM000882">
    <property type="protein sequence ID" value="KQJ97231.1"/>
    <property type="molecule type" value="Genomic_DNA"/>
</dbReference>
<evidence type="ECO:0000256" key="5">
    <source>
        <dbReference type="SAM" id="SignalP"/>
    </source>
</evidence>
<dbReference type="AlphaFoldDB" id="I1I4Y7"/>
<name>I1I4Y7_BRADI</name>
<keyword evidence="4 5" id="KW-0732">Signal</keyword>
<keyword evidence="8" id="KW-1185">Reference proteome</keyword>
<evidence type="ECO:0000256" key="3">
    <source>
        <dbReference type="ARBA" id="ARBA00022525"/>
    </source>
</evidence>
<dbReference type="KEGG" id="bdi:100844586"/>
<dbReference type="RefSeq" id="XP_003571924.1">
    <property type="nucleotide sequence ID" value="XM_003571876.2"/>
</dbReference>
<dbReference type="STRING" id="15368.I1I4Y7"/>
<dbReference type="InterPro" id="IPR036908">
    <property type="entry name" value="RlpA-like_sf"/>
</dbReference>
<dbReference type="GO" id="GO:0005576">
    <property type="term" value="C:extracellular region"/>
    <property type="evidence" value="ECO:0007669"/>
    <property type="project" value="UniProtKB-SubCell"/>
</dbReference>